<dbReference type="InterPro" id="IPR004875">
    <property type="entry name" value="DDE_SF_endonuclease_dom"/>
</dbReference>
<evidence type="ECO:0000313" key="4">
    <source>
        <dbReference type="Proteomes" id="UP001162480"/>
    </source>
</evidence>
<evidence type="ECO:0000256" key="1">
    <source>
        <dbReference type="ARBA" id="ARBA00023125"/>
    </source>
</evidence>
<protein>
    <submittedName>
        <fullName evidence="3">Transposable element-derived 6-like</fullName>
    </submittedName>
</protein>
<dbReference type="SUPFAM" id="SSF46689">
    <property type="entry name" value="Homeodomain-like"/>
    <property type="match status" value="2"/>
</dbReference>
<dbReference type="Gene3D" id="1.10.10.60">
    <property type="entry name" value="Homeodomain-like"/>
    <property type="match status" value="2"/>
</dbReference>
<dbReference type="Pfam" id="PF03221">
    <property type="entry name" value="HTH_Tnp_Tc5"/>
    <property type="match status" value="1"/>
</dbReference>
<organism evidence="3 4">
    <name type="scientific">Octopus vulgaris</name>
    <name type="common">Common octopus</name>
    <dbReference type="NCBI Taxonomy" id="6645"/>
    <lineage>
        <taxon>Eukaryota</taxon>
        <taxon>Metazoa</taxon>
        <taxon>Spiralia</taxon>
        <taxon>Lophotrochozoa</taxon>
        <taxon>Mollusca</taxon>
        <taxon>Cephalopoda</taxon>
        <taxon>Coleoidea</taxon>
        <taxon>Octopodiformes</taxon>
        <taxon>Octopoda</taxon>
        <taxon>Incirrata</taxon>
        <taxon>Octopodidae</taxon>
        <taxon>Octopus</taxon>
    </lineage>
</organism>
<reference evidence="3" key="1">
    <citation type="submission" date="2023-08" db="EMBL/GenBank/DDBJ databases">
        <authorList>
            <person name="Alioto T."/>
            <person name="Alioto T."/>
            <person name="Gomez Garrido J."/>
        </authorList>
    </citation>
    <scope>NUCLEOTIDE SEQUENCE</scope>
</reference>
<dbReference type="AlphaFoldDB" id="A0AA36B2N0"/>
<accession>A0AA36B2N0</accession>
<dbReference type="PANTHER" id="PTHR19303:SF73">
    <property type="entry name" value="PROTEIN PDC2"/>
    <property type="match status" value="1"/>
</dbReference>
<gene>
    <name evidence="3" type="ORF">OCTVUL_1B028785</name>
</gene>
<feature type="domain" description="HTH CENPB-type" evidence="2">
    <location>
        <begin position="67"/>
        <end position="138"/>
    </location>
</feature>
<dbReference type="SMART" id="SM00674">
    <property type="entry name" value="CENPB"/>
    <property type="match status" value="1"/>
</dbReference>
<dbReference type="Proteomes" id="UP001162480">
    <property type="component" value="Chromosome 7"/>
</dbReference>
<dbReference type="InterPro" id="IPR006600">
    <property type="entry name" value="HTH_CenpB_DNA-bd_dom"/>
</dbReference>
<dbReference type="PANTHER" id="PTHR19303">
    <property type="entry name" value="TRANSPOSON"/>
    <property type="match status" value="1"/>
</dbReference>
<name>A0AA36B2N0_OCTVU</name>
<sequence length="577" mass="66707">MMKEVNKKRKDLSLQEKLNILGCYDKLPKMSQRSAAVYLNISQPLLCKILKNRSSIEKLALSNENIDRKRVRSGKDSQIESALKIWFGNVREKNTTINGPLMRQKAEEFAKEMGKTNFTPTEGWFNRWKRRENIVYKRVHGEGKRANVSSAEMWIKTEWPKIIAEYSPEDIYNADETGIYFRAMPEHTYSLKNENAKGFKCSKEQVTVLCCANMKGQKRELVVIGKSKNPVCFKGVKSLPVRYCSNANAWMTTDIFNNWLLMWDLELKRKIVLLVDNCLAHRNNLSLKNIKLILLPSDTTSLIQPCDQGITRALKAYYRREICTRILPEIDDSQSQSDVNAIAKQISLLDVLHMLAMSWDQVSVKTIENCFKKSGFCKTNTETLVNNELELITNEILDRNPDEMQKEEFDYWLAIDDKVEVEATMTVSEICQAVTDTDSKLEENELNPEEEIPEVPTNAQMREALKILRRGVQHRSVEFQKQYEYERFVNELLNVNSMHNQQWCVCSELIIHKHNHTAEKPYHYDICGKNIPSEILTPHINIDIDKKISVVNGLVSSSLGKTSLHIRQLLYSPYIDI</sequence>
<dbReference type="GO" id="GO:0005634">
    <property type="term" value="C:nucleus"/>
    <property type="evidence" value="ECO:0007669"/>
    <property type="project" value="TreeGrafter"/>
</dbReference>
<dbReference type="PROSITE" id="PS51253">
    <property type="entry name" value="HTH_CENPB"/>
    <property type="match status" value="1"/>
</dbReference>
<dbReference type="InterPro" id="IPR009057">
    <property type="entry name" value="Homeodomain-like_sf"/>
</dbReference>
<dbReference type="GO" id="GO:0003677">
    <property type="term" value="F:DNA binding"/>
    <property type="evidence" value="ECO:0007669"/>
    <property type="project" value="UniProtKB-KW"/>
</dbReference>
<evidence type="ECO:0000259" key="2">
    <source>
        <dbReference type="PROSITE" id="PS51253"/>
    </source>
</evidence>
<dbReference type="Pfam" id="PF03184">
    <property type="entry name" value="DDE_1"/>
    <property type="match status" value="1"/>
</dbReference>
<dbReference type="EMBL" id="OX597820">
    <property type="protein sequence ID" value="CAI9725522.1"/>
    <property type="molecule type" value="Genomic_DNA"/>
</dbReference>
<proteinExistence type="predicted"/>
<keyword evidence="4" id="KW-1185">Reference proteome</keyword>
<evidence type="ECO:0000313" key="3">
    <source>
        <dbReference type="EMBL" id="CAI9725522.1"/>
    </source>
</evidence>
<dbReference type="InterPro" id="IPR050863">
    <property type="entry name" value="CenT-Element_Derived"/>
</dbReference>
<keyword evidence="1" id="KW-0238">DNA-binding</keyword>